<reference evidence="3 5" key="1">
    <citation type="submission" date="2017-09" db="EMBL/GenBank/DDBJ databases">
        <authorList>
            <person name="Thomas P."/>
            <person name="Seyboldt C."/>
        </authorList>
    </citation>
    <scope>NUCLEOTIDE SEQUENCE [LARGE SCALE GENOMIC DNA]</scope>
    <source>
        <strain evidence="3 5">DSM 7534</strain>
    </source>
</reference>
<evidence type="ECO:0000313" key="3">
    <source>
        <dbReference type="EMBL" id="AYE34934.1"/>
    </source>
</evidence>
<dbReference type="PANTHER" id="PTHR38730:SF1">
    <property type="entry name" value="SLL7028 PROTEIN"/>
    <property type="match status" value="1"/>
</dbReference>
<feature type="domain" description="Putative metallopeptidase" evidence="2">
    <location>
        <begin position="74"/>
        <end position="275"/>
    </location>
</feature>
<dbReference type="Proteomes" id="UP000280586">
    <property type="component" value="Chromosome"/>
</dbReference>
<sequence length="444" mass="51981">MHFNDERDKLLKEAIKFEGKSDVTSEFKRSFFHLIEGIIVEMLEKEDNFFGQFMVKIKRDIRLDITYPLATIPQFDGFKMFFNPLLFLNYDKKEMCALFKHEIYHIMYNHYEEEKKLKNKYTTMAVNLALDISINQFIKDLPMESYKVDRVNREFGLNLKDDKVAEIYAKEIDKVLKSKLNNKIESKNSNIARVIDISKAHDIWSDSSLNKDAIRGMTKKTAISSFKGKIPKDIEKIIISYTEKPEISWQDILKKLIPSLRAGERKTITRRNRRQPERLDLRGVLPNSIPEILVAIDISASISDDEVQKIMIEILEITKMRRNKITIIECDNEIRRVYKIKSRNDIKKRLNNTGATKFSPIFRFIKENNLRNHILIYFTDGVGEKELDTKPINSNIIWVLTGHEELSLNCSYGQVKRISGKVNKSEGGNSGLEMYRELQHDWAR</sequence>
<evidence type="ECO:0000259" key="1">
    <source>
        <dbReference type="Pfam" id="PF09967"/>
    </source>
</evidence>
<organism evidence="3 5">
    <name type="scientific">Clostridium septicum</name>
    <dbReference type="NCBI Taxonomy" id="1504"/>
    <lineage>
        <taxon>Bacteria</taxon>
        <taxon>Bacillati</taxon>
        <taxon>Bacillota</taxon>
        <taxon>Clostridia</taxon>
        <taxon>Eubacteriales</taxon>
        <taxon>Clostridiaceae</taxon>
        <taxon>Clostridium</taxon>
    </lineage>
</organism>
<dbReference type="AlphaFoldDB" id="A0A9N7JLR0"/>
<evidence type="ECO:0000313" key="5">
    <source>
        <dbReference type="Proteomes" id="UP000280586"/>
    </source>
</evidence>
<evidence type="ECO:0000313" key="6">
    <source>
        <dbReference type="Proteomes" id="UP001055437"/>
    </source>
</evidence>
<keyword evidence="6" id="KW-1185">Reference proteome</keyword>
<dbReference type="EMBL" id="CP023671">
    <property type="protein sequence ID" value="AYE34934.1"/>
    <property type="molecule type" value="Genomic_DNA"/>
</dbReference>
<proteinExistence type="predicted"/>
<feature type="domain" description="VWA-like" evidence="1">
    <location>
        <begin position="293"/>
        <end position="418"/>
    </location>
</feature>
<dbReference type="Pfam" id="PF13203">
    <property type="entry name" value="DUF2201_N"/>
    <property type="match status" value="1"/>
</dbReference>
<dbReference type="RefSeq" id="WP_066677048.1">
    <property type="nucleotide sequence ID" value="NZ_CABMIZ010000022.1"/>
</dbReference>
<reference evidence="4" key="2">
    <citation type="submission" date="2022-06" db="EMBL/GenBank/DDBJ databases">
        <authorList>
            <person name="Holder M.E."/>
            <person name="Ajami N.J."/>
            <person name="Petrosino J.F."/>
        </authorList>
    </citation>
    <scope>NUCLEOTIDE SEQUENCE</scope>
    <source>
        <strain evidence="4">RMA 8861</strain>
    </source>
</reference>
<dbReference type="EMBL" id="CP099799">
    <property type="protein sequence ID" value="USS01526.1"/>
    <property type="molecule type" value="Genomic_DNA"/>
</dbReference>
<dbReference type="GeneID" id="303561252"/>
<dbReference type="OrthoDB" id="9809307at2"/>
<evidence type="ECO:0000259" key="2">
    <source>
        <dbReference type="Pfam" id="PF13203"/>
    </source>
</evidence>
<evidence type="ECO:0000313" key="4">
    <source>
        <dbReference type="EMBL" id="USS01526.1"/>
    </source>
</evidence>
<dbReference type="Pfam" id="PF09967">
    <property type="entry name" value="DUF2201"/>
    <property type="match status" value="1"/>
</dbReference>
<accession>A0A9N7JLR0</accession>
<name>A0A9N7JLR0_CLOSE</name>
<dbReference type="KEGG" id="csep:CP523_11205"/>
<protein>
    <submittedName>
        <fullName evidence="4">VWA-like domain-containing protein</fullName>
    </submittedName>
</protein>
<gene>
    <name evidence="3" type="ORF">CP523_11205</name>
    <name evidence="4" type="ORF">NH397_03550</name>
</gene>
<dbReference type="Proteomes" id="UP001055437">
    <property type="component" value="Chromosome"/>
</dbReference>
<dbReference type="InterPro" id="IPR018698">
    <property type="entry name" value="VWA-like_dom"/>
</dbReference>
<dbReference type="InterPro" id="IPR025154">
    <property type="entry name" value="Put_metallopeptidase_dom"/>
</dbReference>
<dbReference type="PANTHER" id="PTHR38730">
    <property type="entry name" value="SLL7028 PROTEIN"/>
    <property type="match status" value="1"/>
</dbReference>